<dbReference type="Pfam" id="PF00307">
    <property type="entry name" value="CH"/>
    <property type="match status" value="1"/>
</dbReference>
<evidence type="ECO:0000256" key="1">
    <source>
        <dbReference type="ARBA" id="ARBA00022723"/>
    </source>
</evidence>
<dbReference type="FunFam" id="1.10.418.10:FF:000010">
    <property type="entry name" value="Plastin-3 isoform 1"/>
    <property type="match status" value="1"/>
</dbReference>
<dbReference type="GO" id="GO:0032432">
    <property type="term" value="C:actin filament bundle"/>
    <property type="evidence" value="ECO:0007669"/>
    <property type="project" value="TreeGrafter"/>
</dbReference>
<dbReference type="GO" id="GO:0051015">
    <property type="term" value="F:actin filament binding"/>
    <property type="evidence" value="ECO:0007669"/>
    <property type="project" value="InterPro"/>
</dbReference>
<dbReference type="InterPro" id="IPR036872">
    <property type="entry name" value="CH_dom_sf"/>
</dbReference>
<sequence length="166" mass="18828">MMLYDVIEPGLVDWKRVVKKFTKMDRMMNQIQNCNYAVDLGKRLPLIWQLMRAYTLTILANCTQSGSLATEKEILDWVNNRLKESGKTLSISGFQDSKISDAKVVIDLIDAIQPGVIQYDLIKSGVTFEEKMDNAKYAISTARKIGAKIYALPEDIVECKPKMVMT</sequence>
<dbReference type="Gene3D" id="1.10.418.10">
    <property type="entry name" value="Calponin-like domain"/>
    <property type="match status" value="2"/>
</dbReference>
<dbReference type="SUPFAM" id="SSF47576">
    <property type="entry name" value="Calponin-homology domain, CH-domain"/>
    <property type="match status" value="1"/>
</dbReference>
<dbReference type="GO" id="GO:0046872">
    <property type="term" value="F:metal ion binding"/>
    <property type="evidence" value="ECO:0007669"/>
    <property type="project" value="UniProtKB-KW"/>
</dbReference>
<name>A0A1Y3EIS8_9BILA</name>
<keyword evidence="3" id="KW-0106">Calcium</keyword>
<dbReference type="PROSITE" id="PS50021">
    <property type="entry name" value="CH"/>
    <property type="match status" value="1"/>
</dbReference>
<gene>
    <name evidence="6" type="ORF">D917_02039</name>
</gene>
<keyword evidence="1" id="KW-0479">Metal-binding</keyword>
<dbReference type="PANTHER" id="PTHR19961:SF18">
    <property type="entry name" value="FI19014P1"/>
    <property type="match status" value="1"/>
</dbReference>
<evidence type="ECO:0000256" key="2">
    <source>
        <dbReference type="ARBA" id="ARBA00022737"/>
    </source>
</evidence>
<dbReference type="PANTHER" id="PTHR19961">
    <property type="entry name" value="FIMBRIN/PLASTIN"/>
    <property type="match status" value="1"/>
</dbReference>
<evidence type="ECO:0000259" key="5">
    <source>
        <dbReference type="PROSITE" id="PS50021"/>
    </source>
</evidence>
<protein>
    <recommendedName>
        <fullName evidence="5">Calponin-homology (CH) domain-containing protein</fullName>
    </recommendedName>
</protein>
<dbReference type="SMART" id="SM00033">
    <property type="entry name" value="CH"/>
    <property type="match status" value="1"/>
</dbReference>
<keyword evidence="2" id="KW-0677">Repeat</keyword>
<evidence type="ECO:0000313" key="7">
    <source>
        <dbReference type="Proteomes" id="UP000243006"/>
    </source>
</evidence>
<dbReference type="EMBL" id="LVZM01010850">
    <property type="protein sequence ID" value="OUC45072.1"/>
    <property type="molecule type" value="Genomic_DNA"/>
</dbReference>
<dbReference type="InterPro" id="IPR001715">
    <property type="entry name" value="CH_dom"/>
</dbReference>
<evidence type="ECO:0000256" key="4">
    <source>
        <dbReference type="ARBA" id="ARBA00023203"/>
    </source>
</evidence>
<comment type="caution">
    <text evidence="6">The sequence shown here is derived from an EMBL/GenBank/DDBJ whole genome shotgun (WGS) entry which is preliminary data.</text>
</comment>
<feature type="domain" description="Calponin-homology (CH)" evidence="5">
    <location>
        <begin position="68"/>
        <end position="166"/>
    </location>
</feature>
<dbReference type="GO" id="GO:0051639">
    <property type="term" value="P:actin filament network formation"/>
    <property type="evidence" value="ECO:0007669"/>
    <property type="project" value="TreeGrafter"/>
</dbReference>
<accession>A0A1Y3EIS8</accession>
<reference evidence="6 7" key="1">
    <citation type="submission" date="2015-04" db="EMBL/GenBank/DDBJ databases">
        <title>Draft genome of the roundworm Trichinella nativa.</title>
        <authorList>
            <person name="Mitreva M."/>
        </authorList>
    </citation>
    <scope>NUCLEOTIDE SEQUENCE [LARGE SCALE GENOMIC DNA]</scope>
    <source>
        <strain evidence="6 7">ISS45</strain>
    </source>
</reference>
<organism evidence="6 7">
    <name type="scientific">Trichinella nativa</name>
    <dbReference type="NCBI Taxonomy" id="6335"/>
    <lineage>
        <taxon>Eukaryota</taxon>
        <taxon>Metazoa</taxon>
        <taxon>Ecdysozoa</taxon>
        <taxon>Nematoda</taxon>
        <taxon>Enoplea</taxon>
        <taxon>Dorylaimia</taxon>
        <taxon>Trichinellida</taxon>
        <taxon>Trichinellidae</taxon>
        <taxon>Trichinella</taxon>
    </lineage>
</organism>
<dbReference type="InterPro" id="IPR039959">
    <property type="entry name" value="Fimbrin/Plastin"/>
</dbReference>
<dbReference type="AlphaFoldDB" id="A0A1Y3EIS8"/>
<dbReference type="CDD" id="cd21301">
    <property type="entry name" value="CH_PLS_rpt4"/>
    <property type="match status" value="1"/>
</dbReference>
<dbReference type="GO" id="GO:0005884">
    <property type="term" value="C:actin filament"/>
    <property type="evidence" value="ECO:0007669"/>
    <property type="project" value="TreeGrafter"/>
</dbReference>
<proteinExistence type="predicted"/>
<evidence type="ECO:0000256" key="3">
    <source>
        <dbReference type="ARBA" id="ARBA00022837"/>
    </source>
</evidence>
<evidence type="ECO:0000313" key="6">
    <source>
        <dbReference type="EMBL" id="OUC45072.1"/>
    </source>
</evidence>
<dbReference type="GO" id="GO:0051017">
    <property type="term" value="P:actin filament bundle assembly"/>
    <property type="evidence" value="ECO:0007669"/>
    <property type="project" value="InterPro"/>
</dbReference>
<keyword evidence="4" id="KW-0009">Actin-binding</keyword>
<dbReference type="Proteomes" id="UP000243006">
    <property type="component" value="Unassembled WGS sequence"/>
</dbReference>
<dbReference type="GO" id="GO:0005737">
    <property type="term" value="C:cytoplasm"/>
    <property type="evidence" value="ECO:0007669"/>
    <property type="project" value="TreeGrafter"/>
</dbReference>
<feature type="non-terminal residue" evidence="6">
    <location>
        <position position="166"/>
    </location>
</feature>